<accession>A0A0G1PJL4</accession>
<sequence>MSGNYIILHAADTSGKADELQMDLLFEGFATITISEVLLQGPLNIPELIESELGVIIVLSDDLLKDIVCLTMAKQAMRVQKGTVIVFDKISAPEWAGQPFKLVPGVLYEVDWEFFLTKLRSVERISRLGEEDIPE</sequence>
<dbReference type="Proteomes" id="UP000034794">
    <property type="component" value="Unassembled WGS sequence"/>
</dbReference>
<comment type="caution">
    <text evidence="1">The sequence shown here is derived from an EMBL/GenBank/DDBJ whole genome shotgun (WGS) entry which is preliminary data.</text>
</comment>
<dbReference type="EMBL" id="LCMI01000007">
    <property type="protein sequence ID" value="KKU32882.1"/>
    <property type="molecule type" value="Genomic_DNA"/>
</dbReference>
<organism evidence="1 2">
    <name type="scientific">Candidatus Collierbacteria bacterium GW2011_GWA2_46_26</name>
    <dbReference type="NCBI Taxonomy" id="1618381"/>
    <lineage>
        <taxon>Bacteria</taxon>
        <taxon>Candidatus Collieribacteriota</taxon>
    </lineage>
</organism>
<proteinExistence type="predicted"/>
<protein>
    <submittedName>
        <fullName evidence="1">Uncharacterized protein</fullName>
    </submittedName>
</protein>
<reference evidence="1 2" key="1">
    <citation type="journal article" date="2015" name="Nature">
        <title>rRNA introns, odd ribosomes, and small enigmatic genomes across a large radiation of phyla.</title>
        <authorList>
            <person name="Brown C.T."/>
            <person name="Hug L.A."/>
            <person name="Thomas B.C."/>
            <person name="Sharon I."/>
            <person name="Castelle C.J."/>
            <person name="Singh A."/>
            <person name="Wilkins M.J."/>
            <person name="Williams K.H."/>
            <person name="Banfield J.F."/>
        </authorList>
    </citation>
    <scope>NUCLEOTIDE SEQUENCE [LARGE SCALE GENOMIC DNA]</scope>
</reference>
<evidence type="ECO:0000313" key="1">
    <source>
        <dbReference type="EMBL" id="KKU32882.1"/>
    </source>
</evidence>
<dbReference type="AlphaFoldDB" id="A0A0G1PJL4"/>
<evidence type="ECO:0000313" key="2">
    <source>
        <dbReference type="Proteomes" id="UP000034794"/>
    </source>
</evidence>
<name>A0A0G1PJL4_9BACT</name>
<gene>
    <name evidence="1" type="ORF">UX47_C0007G0126</name>
</gene>